<dbReference type="GO" id="GO:0003677">
    <property type="term" value="F:DNA binding"/>
    <property type="evidence" value="ECO:0007669"/>
    <property type="project" value="UniProtKB-KW"/>
</dbReference>
<dbReference type="Pfam" id="PF03466">
    <property type="entry name" value="LysR_substrate"/>
    <property type="match status" value="1"/>
</dbReference>
<dbReference type="InterPro" id="IPR050950">
    <property type="entry name" value="HTH-type_LysR_regulators"/>
</dbReference>
<evidence type="ECO:0000313" key="7">
    <source>
        <dbReference type="Proteomes" id="UP000294692"/>
    </source>
</evidence>
<sequence>MGSVDRKDSTIQLLNRLRMRQVALLLAIHEEHTLHQAANRLGLSQPAATKMLHELEETLGFHLFNRVHRRLQINEAGMRVTEYFQSLHGTMEALNRELTEIRQGSAGRLAIGCIMAASPGRLTNALLHLKQHYPLLNIEVAVDTSNRLMAQLREGVLEVVIGRMSSEQQQDHFFKSIDDEALSVIAAIDHPLSRKKKVRLEDMLEYGWIVQPVGSPMRTVVDQEFLFHKLDQPRGLIETGSMLTSMNLVRNSELISVVPATVARYNAEHGLLTILPFKFQQKLEEYGSIVRRDRALSVAARQFLELIHEDVMAA</sequence>
<evidence type="ECO:0000259" key="5">
    <source>
        <dbReference type="PROSITE" id="PS50931"/>
    </source>
</evidence>
<feature type="domain" description="HTH lysR-type" evidence="5">
    <location>
        <begin position="17"/>
        <end position="74"/>
    </location>
</feature>
<comment type="caution">
    <text evidence="6">The sequence shown here is derived from an EMBL/GenBank/DDBJ whole genome shotgun (WGS) entry which is preliminary data.</text>
</comment>
<name>A0A4R3VCQ8_9BURK</name>
<dbReference type="EMBL" id="SMBX01000002">
    <property type="protein sequence ID" value="TCV01414.1"/>
    <property type="molecule type" value="Genomic_DNA"/>
</dbReference>
<dbReference type="PROSITE" id="PS50931">
    <property type="entry name" value="HTH_LYSR"/>
    <property type="match status" value="1"/>
</dbReference>
<proteinExistence type="inferred from homology"/>
<dbReference type="RefSeq" id="WP_132473920.1">
    <property type="nucleotide sequence ID" value="NZ_JBEBWM010000136.1"/>
</dbReference>
<dbReference type="OrthoDB" id="8804410at2"/>
<dbReference type="Proteomes" id="UP000294692">
    <property type="component" value="Unassembled WGS sequence"/>
</dbReference>
<keyword evidence="4" id="KW-0804">Transcription</keyword>
<evidence type="ECO:0000256" key="3">
    <source>
        <dbReference type="ARBA" id="ARBA00023125"/>
    </source>
</evidence>
<dbReference type="GO" id="GO:0005829">
    <property type="term" value="C:cytosol"/>
    <property type="evidence" value="ECO:0007669"/>
    <property type="project" value="TreeGrafter"/>
</dbReference>
<dbReference type="GO" id="GO:0003700">
    <property type="term" value="F:DNA-binding transcription factor activity"/>
    <property type="evidence" value="ECO:0007669"/>
    <property type="project" value="InterPro"/>
</dbReference>
<comment type="similarity">
    <text evidence="1">Belongs to the LysR transcriptional regulatory family.</text>
</comment>
<dbReference type="InterPro" id="IPR000847">
    <property type="entry name" value="LysR_HTH_N"/>
</dbReference>
<evidence type="ECO:0000256" key="4">
    <source>
        <dbReference type="ARBA" id="ARBA00023163"/>
    </source>
</evidence>
<keyword evidence="3 6" id="KW-0238">DNA-binding</keyword>
<evidence type="ECO:0000256" key="2">
    <source>
        <dbReference type="ARBA" id="ARBA00023015"/>
    </source>
</evidence>
<dbReference type="Gene3D" id="1.10.10.10">
    <property type="entry name" value="Winged helix-like DNA-binding domain superfamily/Winged helix DNA-binding domain"/>
    <property type="match status" value="1"/>
</dbReference>
<keyword evidence="7" id="KW-1185">Reference proteome</keyword>
<dbReference type="SUPFAM" id="SSF46785">
    <property type="entry name" value="Winged helix' DNA-binding domain"/>
    <property type="match status" value="1"/>
</dbReference>
<gene>
    <name evidence="6" type="ORF">EV686_102126</name>
</gene>
<evidence type="ECO:0000256" key="1">
    <source>
        <dbReference type="ARBA" id="ARBA00009437"/>
    </source>
</evidence>
<protein>
    <submittedName>
        <fullName evidence="6">DNA-binding transcriptional LysR family regulator</fullName>
    </submittedName>
</protein>
<dbReference type="PANTHER" id="PTHR30419:SF8">
    <property type="entry name" value="NITROGEN ASSIMILATION TRANSCRIPTIONAL ACTIVATOR-RELATED"/>
    <property type="match status" value="1"/>
</dbReference>
<dbReference type="InterPro" id="IPR036390">
    <property type="entry name" value="WH_DNA-bd_sf"/>
</dbReference>
<dbReference type="Pfam" id="PF00126">
    <property type="entry name" value="HTH_1"/>
    <property type="match status" value="1"/>
</dbReference>
<accession>A0A4R3VCQ8</accession>
<organism evidence="6 7">
    <name type="scientific">Paracandidimonas soli</name>
    <dbReference type="NCBI Taxonomy" id="1917182"/>
    <lineage>
        <taxon>Bacteria</taxon>
        <taxon>Pseudomonadati</taxon>
        <taxon>Pseudomonadota</taxon>
        <taxon>Betaproteobacteria</taxon>
        <taxon>Burkholderiales</taxon>
        <taxon>Alcaligenaceae</taxon>
        <taxon>Paracandidimonas</taxon>
    </lineage>
</organism>
<dbReference type="PANTHER" id="PTHR30419">
    <property type="entry name" value="HTH-TYPE TRANSCRIPTIONAL REGULATOR YBHD"/>
    <property type="match status" value="1"/>
</dbReference>
<dbReference type="InterPro" id="IPR005119">
    <property type="entry name" value="LysR_subst-bd"/>
</dbReference>
<dbReference type="SUPFAM" id="SSF53850">
    <property type="entry name" value="Periplasmic binding protein-like II"/>
    <property type="match status" value="1"/>
</dbReference>
<dbReference type="InterPro" id="IPR036388">
    <property type="entry name" value="WH-like_DNA-bd_sf"/>
</dbReference>
<evidence type="ECO:0000313" key="6">
    <source>
        <dbReference type="EMBL" id="TCV01414.1"/>
    </source>
</evidence>
<dbReference type="Gene3D" id="3.40.190.290">
    <property type="match status" value="1"/>
</dbReference>
<dbReference type="PRINTS" id="PR00039">
    <property type="entry name" value="HTHLYSR"/>
</dbReference>
<keyword evidence="2" id="KW-0805">Transcription regulation</keyword>
<dbReference type="AlphaFoldDB" id="A0A4R3VCQ8"/>
<reference evidence="6 7" key="1">
    <citation type="submission" date="2019-03" db="EMBL/GenBank/DDBJ databases">
        <title>Genomic Encyclopedia of Type Strains, Phase IV (KMG-IV): sequencing the most valuable type-strain genomes for metagenomic binning, comparative biology and taxonomic classification.</title>
        <authorList>
            <person name="Goeker M."/>
        </authorList>
    </citation>
    <scope>NUCLEOTIDE SEQUENCE [LARGE SCALE GENOMIC DNA]</scope>
    <source>
        <strain evidence="6 7">DSM 100048</strain>
    </source>
</reference>